<protein>
    <recommendedName>
        <fullName evidence="1">F-box domain-containing protein</fullName>
    </recommendedName>
</protein>
<accession>A0A3N4I9B0</accession>
<evidence type="ECO:0000313" key="2">
    <source>
        <dbReference type="EMBL" id="RPA78384.1"/>
    </source>
</evidence>
<feature type="domain" description="F-box" evidence="1">
    <location>
        <begin position="68"/>
        <end position="114"/>
    </location>
</feature>
<gene>
    <name evidence="2" type="ORF">BJ508DRAFT_329325</name>
</gene>
<dbReference type="InterPro" id="IPR001810">
    <property type="entry name" value="F-box_dom"/>
</dbReference>
<evidence type="ECO:0000259" key="1">
    <source>
        <dbReference type="PROSITE" id="PS50181"/>
    </source>
</evidence>
<dbReference type="EMBL" id="ML119712">
    <property type="protein sequence ID" value="RPA78384.1"/>
    <property type="molecule type" value="Genomic_DNA"/>
</dbReference>
<dbReference type="AlphaFoldDB" id="A0A3N4I9B0"/>
<feature type="domain" description="F-box" evidence="1">
    <location>
        <begin position="24"/>
        <end position="71"/>
    </location>
</feature>
<keyword evidence="3" id="KW-1185">Reference proteome</keyword>
<proteinExistence type="predicted"/>
<reference evidence="2 3" key="1">
    <citation type="journal article" date="2018" name="Nat. Ecol. Evol.">
        <title>Pezizomycetes genomes reveal the molecular basis of ectomycorrhizal truffle lifestyle.</title>
        <authorList>
            <person name="Murat C."/>
            <person name="Payen T."/>
            <person name="Noel B."/>
            <person name="Kuo A."/>
            <person name="Morin E."/>
            <person name="Chen J."/>
            <person name="Kohler A."/>
            <person name="Krizsan K."/>
            <person name="Balestrini R."/>
            <person name="Da Silva C."/>
            <person name="Montanini B."/>
            <person name="Hainaut M."/>
            <person name="Levati E."/>
            <person name="Barry K.W."/>
            <person name="Belfiori B."/>
            <person name="Cichocki N."/>
            <person name="Clum A."/>
            <person name="Dockter R.B."/>
            <person name="Fauchery L."/>
            <person name="Guy J."/>
            <person name="Iotti M."/>
            <person name="Le Tacon F."/>
            <person name="Lindquist E.A."/>
            <person name="Lipzen A."/>
            <person name="Malagnac F."/>
            <person name="Mello A."/>
            <person name="Molinier V."/>
            <person name="Miyauchi S."/>
            <person name="Poulain J."/>
            <person name="Riccioni C."/>
            <person name="Rubini A."/>
            <person name="Sitrit Y."/>
            <person name="Splivallo R."/>
            <person name="Traeger S."/>
            <person name="Wang M."/>
            <person name="Zifcakova L."/>
            <person name="Wipf D."/>
            <person name="Zambonelli A."/>
            <person name="Paolocci F."/>
            <person name="Nowrousian M."/>
            <person name="Ottonello S."/>
            <person name="Baldrian P."/>
            <person name="Spatafora J.W."/>
            <person name="Henrissat B."/>
            <person name="Nagy L.G."/>
            <person name="Aury J.M."/>
            <person name="Wincker P."/>
            <person name="Grigoriev I.V."/>
            <person name="Bonfante P."/>
            <person name="Martin F.M."/>
        </authorList>
    </citation>
    <scope>NUCLEOTIDE SEQUENCE [LARGE SCALE GENOMIC DNA]</scope>
    <source>
        <strain evidence="2 3">RN42</strain>
    </source>
</reference>
<name>A0A3N4I9B0_ASCIM</name>
<organism evidence="2 3">
    <name type="scientific">Ascobolus immersus RN42</name>
    <dbReference type="NCBI Taxonomy" id="1160509"/>
    <lineage>
        <taxon>Eukaryota</taxon>
        <taxon>Fungi</taxon>
        <taxon>Dikarya</taxon>
        <taxon>Ascomycota</taxon>
        <taxon>Pezizomycotina</taxon>
        <taxon>Pezizomycetes</taxon>
        <taxon>Pezizales</taxon>
        <taxon>Ascobolaceae</taxon>
        <taxon>Ascobolus</taxon>
    </lineage>
</organism>
<dbReference type="PROSITE" id="PS50181">
    <property type="entry name" value="FBOX"/>
    <property type="match status" value="2"/>
</dbReference>
<evidence type="ECO:0000313" key="3">
    <source>
        <dbReference type="Proteomes" id="UP000275078"/>
    </source>
</evidence>
<sequence>MSQIRNNTSNTMSNTTNPLSNQRHFRLFSLPPELRLLIYRQCTSVTLLNLSHANRRLREDVKPGSVVYFRLFALPPELRLSIYRQCTAFTLLNLSLANRQLRGEINNEPAIKRSSYGYKPRNIWEQTHSLAPIAASQPQQYRNQNVAILVINHAIQALRERNLCLFNINELASWDEVVLLLKRRFRQRPGVLMKMCYYCWKLFVGSLNLGSRDCQMAHFRQYDGDCAWMEDGDERIYGHAWYDIDSEIIETLYASRG</sequence>
<dbReference type="Proteomes" id="UP000275078">
    <property type="component" value="Unassembled WGS sequence"/>
</dbReference>